<accession>A0A1G7ASP4</accession>
<dbReference type="EMBL" id="FNAD01000014">
    <property type="protein sequence ID" value="SDE17869.1"/>
    <property type="molecule type" value="Genomic_DNA"/>
</dbReference>
<evidence type="ECO:0000313" key="2">
    <source>
        <dbReference type="EMBL" id="SDE17869.1"/>
    </source>
</evidence>
<protein>
    <submittedName>
        <fullName evidence="2">Uncharacterized protein</fullName>
    </submittedName>
</protein>
<gene>
    <name evidence="2" type="ORF">SAMN05216270_114131</name>
</gene>
<feature type="signal peptide" evidence="1">
    <location>
        <begin position="1"/>
        <end position="34"/>
    </location>
</feature>
<evidence type="ECO:0000256" key="1">
    <source>
        <dbReference type="SAM" id="SignalP"/>
    </source>
</evidence>
<sequence length="397" mass="42805">MVRGSLEALRRPRVGRLLAIAFVLATAAATTVTAVRTADAWSQAEAPQRAVRDFLQASLDGDVEAALALVTDPDQNRSLLVPEALDADWEIDGLSLIEPVRSLGPGSNAESATVRATVRGPEDTVLSADFALVGGGGDWKVLDPFGRVRASRALVPYFEVNGHRLELSEFDDEALVLPVLPGLYTFFSEEISVLEPAHGPLLLLGDQAVEIGSQTQGAYGGTAPFEPAFKLRDDIEEPVQEHVEAYLEDCAARAGVEWPPECPFGLAASSLDERVAYSVLGTVTYADAAWTVAEHPEAVLTAPAPRFDQGPLRLTFRSEGSLETVVHVVSTHGWDYYGMPETVEYDPPAEYVFSCPLWILDLQVQITGDGGFAIAPVPEPPEDEWSIHTADPGTKCW</sequence>
<reference evidence="3" key="1">
    <citation type="submission" date="2016-10" db="EMBL/GenBank/DDBJ databases">
        <authorList>
            <person name="Varghese N."/>
            <person name="Submissions S."/>
        </authorList>
    </citation>
    <scope>NUCLEOTIDE SEQUENCE [LARGE SCALE GENOMIC DNA]</scope>
    <source>
        <strain evidence="3">CGMCC 4.3516</strain>
    </source>
</reference>
<keyword evidence="1" id="KW-0732">Signal</keyword>
<organism evidence="2 3">
    <name type="scientific">Glycomyces harbinensis</name>
    <dbReference type="NCBI Taxonomy" id="58114"/>
    <lineage>
        <taxon>Bacteria</taxon>
        <taxon>Bacillati</taxon>
        <taxon>Actinomycetota</taxon>
        <taxon>Actinomycetes</taxon>
        <taxon>Glycomycetales</taxon>
        <taxon>Glycomycetaceae</taxon>
        <taxon>Glycomyces</taxon>
    </lineage>
</organism>
<dbReference type="STRING" id="58114.SAMN05216270_114131"/>
<feature type="chain" id="PRO_5038707669" evidence="1">
    <location>
        <begin position="35"/>
        <end position="397"/>
    </location>
</feature>
<keyword evidence="3" id="KW-1185">Reference proteome</keyword>
<name>A0A1G7ASP4_9ACTN</name>
<dbReference type="AlphaFoldDB" id="A0A1G7ASP4"/>
<dbReference type="Proteomes" id="UP000198949">
    <property type="component" value="Unassembled WGS sequence"/>
</dbReference>
<dbReference type="RefSeq" id="WP_091039400.1">
    <property type="nucleotide sequence ID" value="NZ_JASCTJ010000013.1"/>
</dbReference>
<evidence type="ECO:0000313" key="3">
    <source>
        <dbReference type="Proteomes" id="UP000198949"/>
    </source>
</evidence>
<proteinExistence type="predicted"/>